<evidence type="ECO:0000313" key="13">
    <source>
        <dbReference type="Proteomes" id="UP000263486"/>
    </source>
</evidence>
<dbReference type="HAMAP" id="MF_01237">
    <property type="entry name" value="N_acetylneuram_lyase"/>
    <property type="match status" value="1"/>
</dbReference>
<dbReference type="CDD" id="cd00954">
    <property type="entry name" value="NAL"/>
    <property type="match status" value="1"/>
</dbReference>
<dbReference type="PIRSF" id="PIRSF001365">
    <property type="entry name" value="DHDPS"/>
    <property type="match status" value="1"/>
</dbReference>
<dbReference type="Proteomes" id="UP000263486">
    <property type="component" value="Unassembled WGS sequence"/>
</dbReference>
<evidence type="ECO:0000313" key="12">
    <source>
        <dbReference type="EMBL" id="REI42025.1"/>
    </source>
</evidence>
<sequence>MKTKLGGIYSALMVAYDEDGNINENGTREIIRHNIHKMEVDGLYVGGSTGENFMISTEEKKRILYIAMDEGRGQVKLMAQVGSVNLKEAVELGKYATDLGYDALSAVTPFYYKFDFEEIKNYYNTIIEATGNYMVIYFIPSLTGVNLSLDQFGELFENEKIIGVKFSHGDFFLLERLRKAYPDHLIYAGLDEMMLSAAVLHVDGGIGSTYNVNGIRAKQIYTLAKGGKIKEARELQHTTNDLIEGILANGLYQTIKEIMKTQGVDAGYCRQPTKRLSEEGIIAAKELAEKYL</sequence>
<evidence type="ECO:0000256" key="9">
    <source>
        <dbReference type="ARBA" id="ARBA00039936"/>
    </source>
</evidence>
<gene>
    <name evidence="11" type="primary">nanA</name>
    <name evidence="12" type="ORF">DYH56_04700</name>
</gene>
<comment type="similarity">
    <text evidence="2 11">Belongs to the DapA family. NanA subfamily.</text>
</comment>
<dbReference type="EC" id="4.1.3.3" evidence="4 11"/>
<comment type="subcellular location">
    <subcellularLocation>
        <location evidence="1 11">Cytoplasm</location>
    </subcellularLocation>
</comment>
<dbReference type="PRINTS" id="PR00146">
    <property type="entry name" value="DHPICSNTHASE"/>
</dbReference>
<dbReference type="SMART" id="SM01130">
    <property type="entry name" value="DHDPS"/>
    <property type="match status" value="1"/>
</dbReference>
<dbReference type="InterPro" id="IPR013785">
    <property type="entry name" value="Aldolase_TIM"/>
</dbReference>
<dbReference type="PANTHER" id="PTHR42849:SF1">
    <property type="entry name" value="N-ACETYLNEURAMINATE LYASE"/>
    <property type="match status" value="1"/>
</dbReference>
<keyword evidence="5 11" id="KW-0963">Cytoplasm</keyword>
<evidence type="ECO:0000256" key="8">
    <source>
        <dbReference type="ARBA" id="ARBA00023277"/>
    </source>
</evidence>
<evidence type="ECO:0000256" key="6">
    <source>
        <dbReference type="ARBA" id="ARBA00023239"/>
    </source>
</evidence>
<feature type="active site" description="Schiff-base intermediate with substrate" evidence="11">
    <location>
        <position position="165"/>
    </location>
</feature>
<feature type="binding site" evidence="11">
    <location>
        <position position="49"/>
    </location>
    <ligand>
        <name>aceneuramate</name>
        <dbReference type="ChEBI" id="CHEBI:173083"/>
    </ligand>
</feature>
<evidence type="ECO:0000256" key="2">
    <source>
        <dbReference type="ARBA" id="ARBA00006324"/>
    </source>
</evidence>
<dbReference type="PROSITE" id="PS00665">
    <property type="entry name" value="DHDPS_1"/>
    <property type="match status" value="1"/>
</dbReference>
<proteinExistence type="inferred from homology"/>
<feature type="binding site" evidence="11">
    <location>
        <position position="189"/>
    </location>
    <ligand>
        <name>aceneuramate</name>
        <dbReference type="ChEBI" id="CHEBI:173083"/>
    </ligand>
</feature>
<dbReference type="RefSeq" id="WP_114641709.1">
    <property type="nucleotide sequence ID" value="NZ_JAACIO010000007.1"/>
</dbReference>
<dbReference type="NCBIfam" id="TIGR00683">
    <property type="entry name" value="nanA"/>
    <property type="match status" value="1"/>
</dbReference>
<feature type="binding site" evidence="11">
    <location>
        <position position="191"/>
    </location>
    <ligand>
        <name>aceneuramate</name>
        <dbReference type="ChEBI" id="CHEBI:173083"/>
    </ligand>
</feature>
<protein>
    <recommendedName>
        <fullName evidence="9 11">N-acetylneuraminate lyase</fullName>
        <shortName evidence="11">NAL</shortName>
        <shortName evidence="11">Neu5Ac lyase</shortName>
        <ecNumber evidence="4 11">4.1.3.3</ecNumber>
    </recommendedName>
    <alternativeName>
        <fullName evidence="11">N-acetylneuraminate pyruvate-lyase</fullName>
    </alternativeName>
    <alternativeName>
        <fullName evidence="11">N-acetylneuraminic acid aldolase</fullName>
    </alternativeName>
    <alternativeName>
        <fullName evidence="11">Sialate lyase</fullName>
    </alternativeName>
    <alternativeName>
        <fullName evidence="11">Sialic acid aldolase</fullName>
    </alternativeName>
    <alternativeName>
        <fullName evidence="11">Sialic acid lyase</fullName>
    </alternativeName>
</protein>
<reference evidence="12 13" key="1">
    <citation type="submission" date="2018-08" db="EMBL/GenBank/DDBJ databases">
        <title>Draft genome sequence of Psychrilyobacter sp. strain SD5 isolated from Black Sea water.</title>
        <authorList>
            <person name="Yadav S."/>
            <person name="Villanueva L."/>
            <person name="Damste J.S.S."/>
        </authorList>
    </citation>
    <scope>NUCLEOTIDE SEQUENCE [LARGE SCALE GENOMIC DNA]</scope>
    <source>
        <strain evidence="12 13">SD5</strain>
    </source>
</reference>
<feature type="binding site" evidence="11">
    <location>
        <position position="208"/>
    </location>
    <ligand>
        <name>aceneuramate</name>
        <dbReference type="ChEBI" id="CHEBI:173083"/>
    </ligand>
</feature>
<keyword evidence="7 11" id="KW-0704">Schiff base</keyword>
<feature type="binding site" evidence="11">
    <location>
        <position position="48"/>
    </location>
    <ligand>
        <name>aceneuramate</name>
        <dbReference type="ChEBI" id="CHEBI:173083"/>
    </ligand>
</feature>
<dbReference type="SUPFAM" id="SSF51569">
    <property type="entry name" value="Aldolase"/>
    <property type="match status" value="1"/>
</dbReference>
<evidence type="ECO:0000256" key="10">
    <source>
        <dbReference type="ARBA" id="ARBA00044906"/>
    </source>
</evidence>
<comment type="catalytic activity">
    <reaction evidence="10 11">
        <text>aceneuramate = aldehydo-N-acetyl-D-mannosamine + pyruvate</text>
        <dbReference type="Rhea" id="RHEA:23296"/>
        <dbReference type="ChEBI" id="CHEBI:15361"/>
        <dbReference type="ChEBI" id="CHEBI:17122"/>
        <dbReference type="ChEBI" id="CHEBI:173083"/>
        <dbReference type="EC" id="4.1.3.3"/>
    </reaction>
</comment>
<evidence type="ECO:0000256" key="11">
    <source>
        <dbReference type="HAMAP-Rule" id="MF_01237"/>
    </source>
</evidence>
<dbReference type="Gene3D" id="3.20.20.70">
    <property type="entry name" value="Aldolase class I"/>
    <property type="match status" value="1"/>
</dbReference>
<evidence type="ECO:0000256" key="4">
    <source>
        <dbReference type="ARBA" id="ARBA00012911"/>
    </source>
</evidence>
<keyword evidence="13" id="KW-1185">Reference proteome</keyword>
<comment type="pathway">
    <text evidence="11">Amino-sugar metabolism; N-acetylneuraminate degradation; D-fructose 6-phosphate from N-acetylneuraminate: step 1/5.</text>
</comment>
<evidence type="ECO:0000256" key="3">
    <source>
        <dbReference type="ARBA" id="ARBA00011881"/>
    </source>
</evidence>
<dbReference type="PANTHER" id="PTHR42849">
    <property type="entry name" value="N-ACETYLNEURAMINATE LYASE"/>
    <property type="match status" value="1"/>
</dbReference>
<keyword evidence="8 11" id="KW-0119">Carbohydrate metabolism</keyword>
<comment type="caution">
    <text evidence="12">The sequence shown here is derived from an EMBL/GenBank/DDBJ whole genome shotgun (WGS) entry which is preliminary data.</text>
</comment>
<dbReference type="GO" id="GO:0008747">
    <property type="term" value="F:N-acetylneuraminate lyase activity"/>
    <property type="evidence" value="ECO:0007669"/>
    <property type="project" value="UniProtKB-EC"/>
</dbReference>
<keyword evidence="6 11" id="KW-0456">Lyase</keyword>
<dbReference type="InterPro" id="IPR005264">
    <property type="entry name" value="NanA"/>
</dbReference>
<feature type="binding site" evidence="11">
    <location>
        <position position="192"/>
    </location>
    <ligand>
        <name>aceneuramate</name>
        <dbReference type="ChEBI" id="CHEBI:173083"/>
    </ligand>
</feature>
<feature type="active site" description="Proton donor" evidence="11">
    <location>
        <position position="137"/>
    </location>
</feature>
<dbReference type="Pfam" id="PF00701">
    <property type="entry name" value="DHDPS"/>
    <property type="match status" value="1"/>
</dbReference>
<organism evidence="12 13">
    <name type="scientific">Psychrilyobacter piezotolerans</name>
    <dbReference type="NCBI Taxonomy" id="2293438"/>
    <lineage>
        <taxon>Bacteria</taxon>
        <taxon>Fusobacteriati</taxon>
        <taxon>Fusobacteriota</taxon>
        <taxon>Fusobacteriia</taxon>
        <taxon>Fusobacteriales</taxon>
        <taxon>Fusobacteriaceae</taxon>
        <taxon>Psychrilyobacter</taxon>
    </lineage>
</organism>
<comment type="function">
    <text evidence="11">Catalyzes the reversible aldol cleavage of N-acetylneuraminic acid (sialic acid; Neu5Ac) to form pyruvate and N-acetylmannosamine (ManNAc) via a Schiff base intermediate.</text>
</comment>
<dbReference type="EMBL" id="QUAJ01000006">
    <property type="protein sequence ID" value="REI42025.1"/>
    <property type="molecule type" value="Genomic_DNA"/>
</dbReference>
<evidence type="ECO:0000256" key="5">
    <source>
        <dbReference type="ARBA" id="ARBA00022490"/>
    </source>
</evidence>
<dbReference type="InterPro" id="IPR002220">
    <property type="entry name" value="DapA-like"/>
</dbReference>
<evidence type="ECO:0000256" key="7">
    <source>
        <dbReference type="ARBA" id="ARBA00023270"/>
    </source>
</evidence>
<feature type="binding site" evidence="11">
    <location>
        <position position="167"/>
    </location>
    <ligand>
        <name>aceneuramate</name>
        <dbReference type="ChEBI" id="CHEBI:173083"/>
    </ligand>
</feature>
<dbReference type="InterPro" id="IPR020624">
    <property type="entry name" value="Schiff_base-form_aldolases_CS"/>
</dbReference>
<evidence type="ECO:0000256" key="1">
    <source>
        <dbReference type="ARBA" id="ARBA00004496"/>
    </source>
</evidence>
<dbReference type="NCBIfam" id="NF003164">
    <property type="entry name" value="PRK04147.1"/>
    <property type="match status" value="1"/>
</dbReference>
<accession>A0ABX9KIK4</accession>
<name>A0ABX9KIK4_9FUSO</name>
<comment type="subunit">
    <text evidence="3 11">Homotetramer.</text>
</comment>